<evidence type="ECO:0000313" key="6">
    <source>
        <dbReference type="EMBL" id="MFD2760192.1"/>
    </source>
</evidence>
<evidence type="ECO:0000256" key="5">
    <source>
        <dbReference type="SAM" id="Phobius"/>
    </source>
</evidence>
<feature type="transmembrane region" description="Helical" evidence="5">
    <location>
        <begin position="33"/>
        <end position="52"/>
    </location>
</feature>
<accession>A0ABW5V6A6</accession>
<dbReference type="SUPFAM" id="SSF81324">
    <property type="entry name" value="Voltage-gated potassium channels"/>
    <property type="match status" value="1"/>
</dbReference>
<feature type="transmembrane region" description="Helical" evidence="5">
    <location>
        <begin position="164"/>
        <end position="188"/>
    </location>
</feature>
<keyword evidence="4 5" id="KW-0472">Membrane</keyword>
<dbReference type="Gene3D" id="1.20.120.350">
    <property type="entry name" value="Voltage-gated potassium channels. Chain C"/>
    <property type="match status" value="1"/>
</dbReference>
<feature type="transmembrane region" description="Helical" evidence="5">
    <location>
        <begin position="140"/>
        <end position="158"/>
    </location>
</feature>
<evidence type="ECO:0000256" key="2">
    <source>
        <dbReference type="ARBA" id="ARBA00022692"/>
    </source>
</evidence>
<dbReference type="Proteomes" id="UP001597502">
    <property type="component" value="Unassembled WGS sequence"/>
</dbReference>
<reference evidence="7" key="1">
    <citation type="journal article" date="2019" name="Int. J. Syst. Evol. Microbiol.">
        <title>The Global Catalogue of Microorganisms (GCM) 10K type strain sequencing project: providing services to taxonomists for standard genome sequencing and annotation.</title>
        <authorList>
            <consortium name="The Broad Institute Genomics Platform"/>
            <consortium name="The Broad Institute Genome Sequencing Center for Infectious Disease"/>
            <person name="Wu L."/>
            <person name="Ma J."/>
        </authorList>
    </citation>
    <scope>NUCLEOTIDE SEQUENCE [LARGE SCALE GENOMIC DNA]</scope>
    <source>
        <strain evidence="7">TISTR 1535</strain>
    </source>
</reference>
<dbReference type="InterPro" id="IPR027359">
    <property type="entry name" value="Volt_channel_dom_sf"/>
</dbReference>
<sequence length="219" mass="25620">MQKVAKTIYETIMILLVMLTIVTIWTNDTYNTTISWIVWGVFFLDFTVRFMTAEAKWTFIKQNPFLFIAIIPFDQFFQMARIVRIIYLFRIKTIAKYYVVPFVEKLTIRSKSLILLFVLALLLAEMVLIQTVEPSIESHLEASLAVFGYLLFFGHRVFEIEQAVSVWTLTAVSVLGIAMQGLALQWVFNRVDLLFQRFKDKHAREAEREEQPEFKANGK</sequence>
<keyword evidence="7" id="KW-1185">Reference proteome</keyword>
<organism evidence="6 7">
    <name type="scientific">Lentibacillus juripiscarius</name>
    <dbReference type="NCBI Taxonomy" id="257446"/>
    <lineage>
        <taxon>Bacteria</taxon>
        <taxon>Bacillati</taxon>
        <taxon>Bacillota</taxon>
        <taxon>Bacilli</taxon>
        <taxon>Bacillales</taxon>
        <taxon>Bacillaceae</taxon>
        <taxon>Lentibacillus</taxon>
    </lineage>
</organism>
<gene>
    <name evidence="6" type="ORF">ACFSUO_04290</name>
</gene>
<dbReference type="RefSeq" id="WP_382391432.1">
    <property type="nucleotide sequence ID" value="NZ_JBHUNA010000007.1"/>
</dbReference>
<comment type="caution">
    <text evidence="6">The sequence shown here is derived from an EMBL/GenBank/DDBJ whole genome shotgun (WGS) entry which is preliminary data.</text>
</comment>
<keyword evidence="2 5" id="KW-0812">Transmembrane</keyword>
<protein>
    <submittedName>
        <fullName evidence="6">Transporter</fullName>
    </submittedName>
</protein>
<evidence type="ECO:0000256" key="4">
    <source>
        <dbReference type="ARBA" id="ARBA00023136"/>
    </source>
</evidence>
<evidence type="ECO:0000256" key="1">
    <source>
        <dbReference type="ARBA" id="ARBA00004141"/>
    </source>
</evidence>
<feature type="transmembrane region" description="Helical" evidence="5">
    <location>
        <begin position="108"/>
        <end position="128"/>
    </location>
</feature>
<dbReference type="EMBL" id="JBHUNA010000007">
    <property type="protein sequence ID" value="MFD2760192.1"/>
    <property type="molecule type" value="Genomic_DNA"/>
</dbReference>
<evidence type="ECO:0000256" key="3">
    <source>
        <dbReference type="ARBA" id="ARBA00022989"/>
    </source>
</evidence>
<proteinExistence type="predicted"/>
<comment type="subcellular location">
    <subcellularLocation>
        <location evidence="1">Membrane</location>
        <topology evidence="1">Multi-pass membrane protein</topology>
    </subcellularLocation>
</comment>
<evidence type="ECO:0000313" key="7">
    <source>
        <dbReference type="Proteomes" id="UP001597502"/>
    </source>
</evidence>
<name>A0ABW5V6A6_9BACI</name>
<feature type="transmembrane region" description="Helical" evidence="5">
    <location>
        <begin position="7"/>
        <end position="27"/>
    </location>
</feature>
<keyword evidence="3 5" id="KW-1133">Transmembrane helix</keyword>